<dbReference type="AlphaFoldDB" id="A0AAV2PZY0"/>
<evidence type="ECO:0000313" key="16">
    <source>
        <dbReference type="EMBL" id="CAL4066988.1"/>
    </source>
</evidence>
<dbReference type="InterPro" id="IPR050476">
    <property type="entry name" value="Insect_CytP450_Detox"/>
</dbReference>
<evidence type="ECO:0000256" key="13">
    <source>
        <dbReference type="PIRSR" id="PIRSR602401-1"/>
    </source>
</evidence>
<dbReference type="SUPFAM" id="SSF48264">
    <property type="entry name" value="Cytochrome P450"/>
    <property type="match status" value="1"/>
</dbReference>
<evidence type="ECO:0000256" key="9">
    <source>
        <dbReference type="ARBA" id="ARBA00023002"/>
    </source>
</evidence>
<dbReference type="Pfam" id="PF00067">
    <property type="entry name" value="p450"/>
    <property type="match status" value="1"/>
</dbReference>
<keyword evidence="10 13" id="KW-0408">Iron</keyword>
<evidence type="ECO:0000256" key="1">
    <source>
        <dbReference type="ARBA" id="ARBA00001971"/>
    </source>
</evidence>
<dbReference type="FunFam" id="1.10.630.10:FF:000042">
    <property type="entry name" value="Cytochrome P450"/>
    <property type="match status" value="1"/>
</dbReference>
<dbReference type="GO" id="GO:0005789">
    <property type="term" value="C:endoplasmic reticulum membrane"/>
    <property type="evidence" value="ECO:0007669"/>
    <property type="project" value="UniProtKB-SubCell"/>
</dbReference>
<dbReference type="GO" id="GO:0004497">
    <property type="term" value="F:monooxygenase activity"/>
    <property type="evidence" value="ECO:0007669"/>
    <property type="project" value="UniProtKB-KW"/>
</dbReference>
<evidence type="ECO:0000256" key="10">
    <source>
        <dbReference type="ARBA" id="ARBA00023004"/>
    </source>
</evidence>
<reference evidence="16 17" key="1">
    <citation type="submission" date="2024-05" db="EMBL/GenBank/DDBJ databases">
        <authorList>
            <person name="Wallberg A."/>
        </authorList>
    </citation>
    <scope>NUCLEOTIDE SEQUENCE [LARGE SCALE GENOMIC DNA]</scope>
</reference>
<evidence type="ECO:0000256" key="5">
    <source>
        <dbReference type="ARBA" id="ARBA00022617"/>
    </source>
</evidence>
<dbReference type="InterPro" id="IPR002401">
    <property type="entry name" value="Cyt_P450_E_grp-I"/>
</dbReference>
<evidence type="ECO:0000256" key="3">
    <source>
        <dbReference type="ARBA" id="ARBA00004406"/>
    </source>
</evidence>
<dbReference type="InterPro" id="IPR017972">
    <property type="entry name" value="Cyt_P450_CS"/>
</dbReference>
<evidence type="ECO:0000256" key="7">
    <source>
        <dbReference type="ARBA" id="ARBA00022824"/>
    </source>
</evidence>
<dbReference type="EMBL" id="CAXKWB010002444">
    <property type="protein sequence ID" value="CAL4066988.1"/>
    <property type="molecule type" value="Genomic_DNA"/>
</dbReference>
<evidence type="ECO:0000256" key="15">
    <source>
        <dbReference type="SAM" id="Phobius"/>
    </source>
</evidence>
<dbReference type="PRINTS" id="PR00385">
    <property type="entry name" value="P450"/>
</dbReference>
<accession>A0AAV2PZY0</accession>
<protein>
    <recommendedName>
        <fullName evidence="18">Cytochrome P450</fullName>
    </recommendedName>
</protein>
<comment type="similarity">
    <text evidence="4 14">Belongs to the cytochrome P450 family.</text>
</comment>
<keyword evidence="15" id="KW-0812">Transmembrane</keyword>
<dbReference type="GO" id="GO:0020037">
    <property type="term" value="F:heme binding"/>
    <property type="evidence" value="ECO:0007669"/>
    <property type="project" value="InterPro"/>
</dbReference>
<keyword evidence="8" id="KW-0492">Microsome</keyword>
<keyword evidence="5 13" id="KW-0349">Heme</keyword>
<keyword evidence="15" id="KW-1133">Transmembrane helix</keyword>
<dbReference type="PRINTS" id="PR00463">
    <property type="entry name" value="EP450I"/>
</dbReference>
<feature type="transmembrane region" description="Helical" evidence="15">
    <location>
        <begin position="12"/>
        <end position="41"/>
    </location>
</feature>
<sequence length="520" mass="59591">MGWLKTSIFSWLGLMGVALFVSQQWVTWTLLITGITALAYLDHKNRGYWRKHGIITADGSVPIFGHLLKSFDNSRMVWEYTNSIYEKYKNSTYVGTYLMWSPSLLITDPEVVKQVTIKDFDHFVDRRTFKVSGKDKYANEMLTSAEGAHWKGIRSVLSPTFSSGKMKNMFPLVLKKADALMEKLHKVTEKGETEVDMKNFYGRLTVDVIGTCAFGFESNCIEDESDEFEKKLAKASNQGMEVIFQILLFFISERLADFLGFGVMARWKYFKDLLTHTIEQRRNSTIKRGDFLDLILEAQAAQAEPGSTKHEISSDTVIASSVIFLLAGYDTVRNTLVIAAHIIAQHQEEQEQLRQELQEIVEEHGSLNYQNVMEAKYLEAVIFETMRMYPLLFALERKCTKEYVLPGTNIKLEKDRFIQVPVWSLQNDELYWKEPSKFNPDRFLPENKGDIVQGTYLPFGLGPRNCIAQRFALMEVKVAVARLIQEFHLSLAPGREELGINKGPMMRPFDTMPLLLTPVS</sequence>
<evidence type="ECO:0000313" key="17">
    <source>
        <dbReference type="Proteomes" id="UP001497623"/>
    </source>
</evidence>
<evidence type="ECO:0000256" key="14">
    <source>
        <dbReference type="RuleBase" id="RU000461"/>
    </source>
</evidence>
<evidence type="ECO:0000256" key="8">
    <source>
        <dbReference type="ARBA" id="ARBA00022848"/>
    </source>
</evidence>
<keyword evidence="6 13" id="KW-0479">Metal-binding</keyword>
<feature type="binding site" description="axial binding residue" evidence="13">
    <location>
        <position position="466"/>
    </location>
    <ligand>
        <name>heme</name>
        <dbReference type="ChEBI" id="CHEBI:30413"/>
    </ligand>
    <ligandPart>
        <name>Fe</name>
        <dbReference type="ChEBI" id="CHEBI:18248"/>
    </ligandPart>
</feature>
<dbReference type="GO" id="GO:0016705">
    <property type="term" value="F:oxidoreductase activity, acting on paired donors, with incorporation or reduction of molecular oxygen"/>
    <property type="evidence" value="ECO:0007669"/>
    <property type="project" value="InterPro"/>
</dbReference>
<keyword evidence="11 14" id="KW-0503">Monooxygenase</keyword>
<dbReference type="PANTHER" id="PTHR24292:SF54">
    <property type="entry name" value="CYP9F3-RELATED"/>
    <property type="match status" value="1"/>
</dbReference>
<dbReference type="InterPro" id="IPR036396">
    <property type="entry name" value="Cyt_P450_sf"/>
</dbReference>
<keyword evidence="17" id="KW-1185">Reference proteome</keyword>
<dbReference type="Gene3D" id="1.10.630.10">
    <property type="entry name" value="Cytochrome P450"/>
    <property type="match status" value="1"/>
</dbReference>
<comment type="caution">
    <text evidence="16">The sequence shown here is derived from an EMBL/GenBank/DDBJ whole genome shotgun (WGS) entry which is preliminary data.</text>
</comment>
<evidence type="ECO:0008006" key="18">
    <source>
        <dbReference type="Google" id="ProtNLM"/>
    </source>
</evidence>
<comment type="subcellular location">
    <subcellularLocation>
        <location evidence="3">Endoplasmic reticulum membrane</location>
        <topology evidence="3">Peripheral membrane protein</topology>
    </subcellularLocation>
    <subcellularLocation>
        <location evidence="2">Microsome membrane</location>
        <topology evidence="2">Peripheral membrane protein</topology>
    </subcellularLocation>
</comment>
<keyword evidence="7" id="KW-0256">Endoplasmic reticulum</keyword>
<comment type="cofactor">
    <cofactor evidence="1 13">
        <name>heme</name>
        <dbReference type="ChEBI" id="CHEBI:30413"/>
    </cofactor>
</comment>
<evidence type="ECO:0000256" key="12">
    <source>
        <dbReference type="ARBA" id="ARBA00023136"/>
    </source>
</evidence>
<keyword evidence="9 14" id="KW-0560">Oxidoreductase</keyword>
<dbReference type="PANTHER" id="PTHR24292">
    <property type="entry name" value="CYTOCHROME P450"/>
    <property type="match status" value="1"/>
</dbReference>
<dbReference type="PROSITE" id="PS00086">
    <property type="entry name" value="CYTOCHROME_P450"/>
    <property type="match status" value="1"/>
</dbReference>
<name>A0AAV2PZY0_MEGNR</name>
<dbReference type="InterPro" id="IPR001128">
    <property type="entry name" value="Cyt_P450"/>
</dbReference>
<organism evidence="16 17">
    <name type="scientific">Meganyctiphanes norvegica</name>
    <name type="common">Northern krill</name>
    <name type="synonym">Thysanopoda norvegica</name>
    <dbReference type="NCBI Taxonomy" id="48144"/>
    <lineage>
        <taxon>Eukaryota</taxon>
        <taxon>Metazoa</taxon>
        <taxon>Ecdysozoa</taxon>
        <taxon>Arthropoda</taxon>
        <taxon>Crustacea</taxon>
        <taxon>Multicrustacea</taxon>
        <taxon>Malacostraca</taxon>
        <taxon>Eumalacostraca</taxon>
        <taxon>Eucarida</taxon>
        <taxon>Euphausiacea</taxon>
        <taxon>Euphausiidae</taxon>
        <taxon>Meganyctiphanes</taxon>
    </lineage>
</organism>
<evidence type="ECO:0000256" key="4">
    <source>
        <dbReference type="ARBA" id="ARBA00010617"/>
    </source>
</evidence>
<dbReference type="Proteomes" id="UP001497623">
    <property type="component" value="Unassembled WGS sequence"/>
</dbReference>
<keyword evidence="12 15" id="KW-0472">Membrane</keyword>
<evidence type="ECO:0000256" key="6">
    <source>
        <dbReference type="ARBA" id="ARBA00022723"/>
    </source>
</evidence>
<evidence type="ECO:0000256" key="11">
    <source>
        <dbReference type="ARBA" id="ARBA00023033"/>
    </source>
</evidence>
<proteinExistence type="inferred from homology"/>
<dbReference type="GO" id="GO:0005506">
    <property type="term" value="F:iron ion binding"/>
    <property type="evidence" value="ECO:0007669"/>
    <property type="project" value="InterPro"/>
</dbReference>
<dbReference type="CDD" id="cd11056">
    <property type="entry name" value="CYP6-like"/>
    <property type="match status" value="1"/>
</dbReference>
<gene>
    <name evidence="16" type="ORF">MNOR_LOCUS6074</name>
</gene>
<evidence type="ECO:0000256" key="2">
    <source>
        <dbReference type="ARBA" id="ARBA00004174"/>
    </source>
</evidence>